<comment type="similarity">
    <text evidence="5">Belongs to the binding-protein-dependent transport system permease family.</text>
</comment>
<evidence type="ECO:0000313" key="8">
    <source>
        <dbReference type="Proteomes" id="UP000184251"/>
    </source>
</evidence>
<dbReference type="PANTHER" id="PTHR43632:SF1">
    <property type="entry name" value="PERMEASE COMPONENT OF TUNGSTATE ABC TRANSPORTER"/>
    <property type="match status" value="1"/>
</dbReference>
<organism evidence="7 8">
    <name type="scientific">Alkalibacter saccharofermentans DSM 14828</name>
    <dbReference type="NCBI Taxonomy" id="1120975"/>
    <lineage>
        <taxon>Bacteria</taxon>
        <taxon>Bacillati</taxon>
        <taxon>Bacillota</taxon>
        <taxon>Clostridia</taxon>
        <taxon>Eubacteriales</taxon>
        <taxon>Eubacteriaceae</taxon>
        <taxon>Alkalibacter</taxon>
    </lineage>
</organism>
<keyword evidence="5" id="KW-0813">Transport</keyword>
<evidence type="ECO:0000259" key="6">
    <source>
        <dbReference type="PROSITE" id="PS50928"/>
    </source>
</evidence>
<dbReference type="NCBIfam" id="NF038017">
    <property type="entry name" value="ABC_perm1"/>
    <property type="match status" value="1"/>
</dbReference>
<dbReference type="InterPro" id="IPR000515">
    <property type="entry name" value="MetI-like"/>
</dbReference>
<protein>
    <submittedName>
        <fullName evidence="7">Tungstate transport system permease protein</fullName>
    </submittedName>
</protein>
<dbReference type="RefSeq" id="WP_073269545.1">
    <property type="nucleotide sequence ID" value="NZ_FQTU01000002.1"/>
</dbReference>
<keyword evidence="3 5" id="KW-1133">Transmembrane helix</keyword>
<dbReference type="SUPFAM" id="SSF161098">
    <property type="entry name" value="MetI-like"/>
    <property type="match status" value="1"/>
</dbReference>
<accession>A0A1M4TNN3</accession>
<feature type="transmembrane region" description="Helical" evidence="5">
    <location>
        <begin position="23"/>
        <end position="50"/>
    </location>
</feature>
<evidence type="ECO:0000256" key="2">
    <source>
        <dbReference type="ARBA" id="ARBA00022692"/>
    </source>
</evidence>
<keyword evidence="8" id="KW-1185">Reference proteome</keyword>
<keyword evidence="4 5" id="KW-0472">Membrane</keyword>
<evidence type="ECO:0000256" key="3">
    <source>
        <dbReference type="ARBA" id="ARBA00022989"/>
    </source>
</evidence>
<dbReference type="AlphaFoldDB" id="A0A1M4TNN3"/>
<evidence type="ECO:0000313" key="7">
    <source>
        <dbReference type="EMBL" id="SHE45986.1"/>
    </source>
</evidence>
<dbReference type="Gene3D" id="1.10.3720.10">
    <property type="entry name" value="MetI-like"/>
    <property type="match status" value="1"/>
</dbReference>
<sequence>MVSGIADGFAEAIRLLGAFDGEIYSIIGLSLFVSLSSTLLSTVIALPVGVYVASNRFKGKKIVVRIINTFMGIPPVVAGLIVYLMLTRTGPFGSYRLLFSIYAMVIAQILIVTPIITGLTISAVHLKVKAVKDTCHGLGIGKFKTVLLLLNECKYPIVSAIMAGYGRAISEVGAIMLVGGNIQFRTRVMTTAIVLETGKGNYGKALALGMTLLLVSFGINWVVSSIQEGRSYESRNQEG</sequence>
<dbReference type="EMBL" id="FQTU01000002">
    <property type="protein sequence ID" value="SHE45986.1"/>
    <property type="molecule type" value="Genomic_DNA"/>
</dbReference>
<dbReference type="STRING" id="1120975.SAMN02746064_00556"/>
<dbReference type="OrthoDB" id="9781724at2"/>
<dbReference type="Proteomes" id="UP000184251">
    <property type="component" value="Unassembled WGS sequence"/>
</dbReference>
<dbReference type="InterPro" id="IPR035906">
    <property type="entry name" value="MetI-like_sf"/>
</dbReference>
<keyword evidence="2 5" id="KW-0812">Transmembrane</keyword>
<feature type="transmembrane region" description="Helical" evidence="5">
    <location>
        <begin position="62"/>
        <end position="86"/>
    </location>
</feature>
<gene>
    <name evidence="7" type="ORF">SAMN02746064_00556</name>
</gene>
<evidence type="ECO:0000256" key="5">
    <source>
        <dbReference type="RuleBase" id="RU363032"/>
    </source>
</evidence>
<dbReference type="PANTHER" id="PTHR43632">
    <property type="entry name" value="PERMEASE COMPONENT OF TUNGSTATE ABC TRANSPORTER"/>
    <property type="match status" value="1"/>
</dbReference>
<proteinExistence type="inferred from homology"/>
<dbReference type="GO" id="GO:0005886">
    <property type="term" value="C:plasma membrane"/>
    <property type="evidence" value="ECO:0007669"/>
    <property type="project" value="UniProtKB-SubCell"/>
</dbReference>
<dbReference type="Pfam" id="PF00528">
    <property type="entry name" value="BPD_transp_1"/>
    <property type="match status" value="1"/>
</dbReference>
<comment type="subcellular location">
    <subcellularLocation>
        <location evidence="5">Cell membrane</location>
        <topology evidence="5">Multi-pass membrane protein</topology>
    </subcellularLocation>
    <subcellularLocation>
        <location evidence="1">Membrane</location>
        <topology evidence="1">Multi-pass membrane protein</topology>
    </subcellularLocation>
</comment>
<dbReference type="InterPro" id="IPR049783">
    <property type="entry name" value="ABC_perm_TupB-like"/>
</dbReference>
<name>A0A1M4TNN3_9FIRM</name>
<feature type="transmembrane region" description="Helical" evidence="5">
    <location>
        <begin position="205"/>
        <end position="223"/>
    </location>
</feature>
<evidence type="ECO:0000256" key="4">
    <source>
        <dbReference type="ARBA" id="ARBA00023136"/>
    </source>
</evidence>
<dbReference type="GO" id="GO:0055085">
    <property type="term" value="P:transmembrane transport"/>
    <property type="evidence" value="ECO:0007669"/>
    <property type="project" value="InterPro"/>
</dbReference>
<evidence type="ECO:0000256" key="1">
    <source>
        <dbReference type="ARBA" id="ARBA00004141"/>
    </source>
</evidence>
<feature type="transmembrane region" description="Helical" evidence="5">
    <location>
        <begin position="98"/>
        <end position="124"/>
    </location>
</feature>
<dbReference type="PROSITE" id="PS50928">
    <property type="entry name" value="ABC_TM1"/>
    <property type="match status" value="1"/>
</dbReference>
<feature type="domain" description="ABC transmembrane type-1" evidence="6">
    <location>
        <begin position="27"/>
        <end position="223"/>
    </location>
</feature>
<reference evidence="7 8" key="1">
    <citation type="submission" date="2016-11" db="EMBL/GenBank/DDBJ databases">
        <authorList>
            <person name="Jaros S."/>
            <person name="Januszkiewicz K."/>
            <person name="Wedrychowicz H."/>
        </authorList>
    </citation>
    <scope>NUCLEOTIDE SEQUENCE [LARGE SCALE GENOMIC DNA]</scope>
    <source>
        <strain evidence="7 8">DSM 14828</strain>
    </source>
</reference>